<protein>
    <submittedName>
        <fullName evidence="2">Uncharacterized protein</fullName>
    </submittedName>
</protein>
<dbReference type="EMBL" id="SDIL01000020">
    <property type="protein sequence ID" value="RXK40308.1"/>
    <property type="molecule type" value="Genomic_DNA"/>
</dbReference>
<gene>
    <name evidence="2" type="ORF">M231_02422</name>
</gene>
<feature type="compositionally biased region" description="Basic residues" evidence="1">
    <location>
        <begin position="130"/>
        <end position="157"/>
    </location>
</feature>
<proteinExistence type="predicted"/>
<feature type="compositionally biased region" description="Acidic residues" evidence="1">
    <location>
        <begin position="9"/>
        <end position="20"/>
    </location>
</feature>
<comment type="caution">
    <text evidence="2">The sequence shown here is derived from an EMBL/GenBank/DDBJ whole genome shotgun (WGS) entry which is preliminary data.</text>
</comment>
<dbReference type="Proteomes" id="UP000289152">
    <property type="component" value="Unassembled WGS sequence"/>
</dbReference>
<sequence length="246" mass="27658">MCVNYQECVADEQSDEDGESFSEHIPSDSDRKLPSEDDCKLTKPNLESHPIPRTARVRPVGVQLALGANSERAVQTDGNRARLEGWKQIEIPEGILPASKGNSGPATEEYQTGRGDQEPKSHEGETVNSGKKRRKGKRRGKESKKKHQNKQKRRQAKAGHLGMCRSLISLPEFYADCKSKSMLLLQQRFKPMGYDNLRESNQQNVLDYMAETADMLFGQYPLSIPPCSFAIPCLHFGQVTEHVPQY</sequence>
<accession>A0A4Q1BQU4</accession>
<reference evidence="2 3" key="1">
    <citation type="submission" date="2016-06" db="EMBL/GenBank/DDBJ databases">
        <title>Evolution of pathogenesis and genome organization in the Tremellales.</title>
        <authorList>
            <person name="Cuomo C."/>
            <person name="Litvintseva A."/>
            <person name="Heitman J."/>
            <person name="Chen Y."/>
            <person name="Sun S."/>
            <person name="Springer D."/>
            <person name="Dromer F."/>
            <person name="Young S."/>
            <person name="Zeng Q."/>
            <person name="Chapman S."/>
            <person name="Gujja S."/>
            <person name="Saif S."/>
            <person name="Birren B."/>
        </authorList>
    </citation>
    <scope>NUCLEOTIDE SEQUENCE [LARGE SCALE GENOMIC DNA]</scope>
    <source>
        <strain evidence="2 3">ATCC 28783</strain>
    </source>
</reference>
<dbReference type="InParanoid" id="A0A4Q1BQU4"/>
<feature type="region of interest" description="Disordered" evidence="1">
    <location>
        <begin position="1"/>
        <end position="59"/>
    </location>
</feature>
<keyword evidence="3" id="KW-1185">Reference proteome</keyword>
<name>A0A4Q1BQU4_TREME</name>
<feature type="region of interest" description="Disordered" evidence="1">
    <location>
        <begin position="94"/>
        <end position="159"/>
    </location>
</feature>
<evidence type="ECO:0000256" key="1">
    <source>
        <dbReference type="SAM" id="MobiDB-lite"/>
    </source>
</evidence>
<evidence type="ECO:0000313" key="2">
    <source>
        <dbReference type="EMBL" id="RXK40308.1"/>
    </source>
</evidence>
<dbReference type="VEuPathDB" id="FungiDB:TREMEDRAFT_60381"/>
<organism evidence="2 3">
    <name type="scientific">Tremella mesenterica</name>
    <name type="common">Jelly fungus</name>
    <dbReference type="NCBI Taxonomy" id="5217"/>
    <lineage>
        <taxon>Eukaryota</taxon>
        <taxon>Fungi</taxon>
        <taxon>Dikarya</taxon>
        <taxon>Basidiomycota</taxon>
        <taxon>Agaricomycotina</taxon>
        <taxon>Tremellomycetes</taxon>
        <taxon>Tremellales</taxon>
        <taxon>Tremellaceae</taxon>
        <taxon>Tremella</taxon>
    </lineage>
</organism>
<feature type="compositionally biased region" description="Basic and acidic residues" evidence="1">
    <location>
        <begin position="21"/>
        <end position="41"/>
    </location>
</feature>
<feature type="compositionally biased region" description="Basic and acidic residues" evidence="1">
    <location>
        <begin position="115"/>
        <end position="125"/>
    </location>
</feature>
<dbReference type="AlphaFoldDB" id="A0A4Q1BQU4"/>
<dbReference type="VEuPathDB" id="FungiDB:TREMEDRAFT_64306"/>
<evidence type="ECO:0000313" key="3">
    <source>
        <dbReference type="Proteomes" id="UP000289152"/>
    </source>
</evidence>